<sequence length="63" mass="7203">MRPMICDQGQTLCLPCLIWANTKFAPTKYMLNISNLHIEKFKANAALEAEQNCIFQVMKKLEG</sequence>
<accession>A0A1F7RE77</accession>
<name>A0A1F7RE77_9BACT</name>
<dbReference type="AlphaFoldDB" id="A0A1F7RE77"/>
<organism evidence="1 2">
    <name type="scientific">Candidatus Schekmanbacteria bacterium GWA2_38_11</name>
    <dbReference type="NCBI Taxonomy" id="1817876"/>
    <lineage>
        <taxon>Bacteria</taxon>
        <taxon>Candidatus Schekmaniibacteriota</taxon>
    </lineage>
</organism>
<reference evidence="1 2" key="1">
    <citation type="journal article" date="2016" name="Nat. Commun.">
        <title>Thousands of microbial genomes shed light on interconnected biogeochemical processes in an aquifer system.</title>
        <authorList>
            <person name="Anantharaman K."/>
            <person name="Brown C.T."/>
            <person name="Hug L.A."/>
            <person name="Sharon I."/>
            <person name="Castelle C.J."/>
            <person name="Probst A.J."/>
            <person name="Thomas B.C."/>
            <person name="Singh A."/>
            <person name="Wilkins M.J."/>
            <person name="Karaoz U."/>
            <person name="Brodie E.L."/>
            <person name="Williams K.H."/>
            <person name="Hubbard S.S."/>
            <person name="Banfield J.F."/>
        </authorList>
    </citation>
    <scope>NUCLEOTIDE SEQUENCE [LARGE SCALE GENOMIC DNA]</scope>
</reference>
<evidence type="ECO:0000313" key="1">
    <source>
        <dbReference type="EMBL" id="OGL39839.1"/>
    </source>
</evidence>
<protein>
    <submittedName>
        <fullName evidence="1">Uncharacterized protein</fullName>
    </submittedName>
</protein>
<proteinExistence type="predicted"/>
<dbReference type="EMBL" id="MGDB01000112">
    <property type="protein sequence ID" value="OGL39839.1"/>
    <property type="molecule type" value="Genomic_DNA"/>
</dbReference>
<dbReference type="Proteomes" id="UP000178526">
    <property type="component" value="Unassembled WGS sequence"/>
</dbReference>
<evidence type="ECO:0000313" key="2">
    <source>
        <dbReference type="Proteomes" id="UP000178526"/>
    </source>
</evidence>
<gene>
    <name evidence="1" type="ORF">A2042_09335</name>
</gene>
<comment type="caution">
    <text evidence="1">The sequence shown here is derived from an EMBL/GenBank/DDBJ whole genome shotgun (WGS) entry which is preliminary data.</text>
</comment>